<dbReference type="PANTHER" id="PTHR33307">
    <property type="entry name" value="ALPHA-RHAMNOSIDASE (EUROFUNG)"/>
    <property type="match status" value="1"/>
</dbReference>
<feature type="region of interest" description="Disordered" evidence="1">
    <location>
        <begin position="88"/>
        <end position="183"/>
    </location>
</feature>
<protein>
    <submittedName>
        <fullName evidence="3">Alpha-L-rhamnosidase C-terminal domain-containing protein</fullName>
    </submittedName>
</protein>
<evidence type="ECO:0000256" key="1">
    <source>
        <dbReference type="SAM" id="MobiDB-lite"/>
    </source>
</evidence>
<proteinExistence type="predicted"/>
<dbReference type="RefSeq" id="WP_351955759.1">
    <property type="nucleotide sequence ID" value="NZ_JBEOZM010000002.1"/>
</dbReference>
<sequence>MWKGWFSTDCSPAEVRAGPRHRTAAGLASATLGYRRLRIGPPPGGGVTEAGARLCTQYGTAEVSWALSGREPTVEAVVPPNTTANVVLPDGRASSRWAPEPRRDHRTGARWRDARRREVPDRPGRAGFGRFLRRPSPRSRRGPRRCLHRVRRRVEADLPCRRASRRPSVDGAGLLTEHLPSST</sequence>
<dbReference type="EMBL" id="JBEOZM010000002">
    <property type="protein sequence ID" value="MER6266643.1"/>
    <property type="molecule type" value="Genomic_DNA"/>
</dbReference>
<name>A0ABV1TA26_9ACTN</name>
<feature type="domain" description="Alpha-L-rhamnosidase C-terminal" evidence="2">
    <location>
        <begin position="26"/>
        <end position="94"/>
    </location>
</feature>
<feature type="compositionally biased region" description="Basic residues" evidence="1">
    <location>
        <begin position="131"/>
        <end position="152"/>
    </location>
</feature>
<dbReference type="Pfam" id="PF17390">
    <property type="entry name" value="Bac_rhamnosid_C"/>
    <property type="match status" value="1"/>
</dbReference>
<keyword evidence="4" id="KW-1185">Reference proteome</keyword>
<evidence type="ECO:0000313" key="4">
    <source>
        <dbReference type="Proteomes" id="UP001490365"/>
    </source>
</evidence>
<feature type="compositionally biased region" description="Basic and acidic residues" evidence="1">
    <location>
        <begin position="99"/>
        <end position="124"/>
    </location>
</feature>
<dbReference type="Proteomes" id="UP001490365">
    <property type="component" value="Unassembled WGS sequence"/>
</dbReference>
<gene>
    <name evidence="3" type="ORF">ABT211_04980</name>
</gene>
<evidence type="ECO:0000259" key="2">
    <source>
        <dbReference type="Pfam" id="PF17390"/>
    </source>
</evidence>
<dbReference type="InterPro" id="IPR035398">
    <property type="entry name" value="Bac_rhamnosid_C"/>
</dbReference>
<comment type="caution">
    <text evidence="3">The sequence shown here is derived from an EMBL/GenBank/DDBJ whole genome shotgun (WGS) entry which is preliminary data.</text>
</comment>
<organism evidence="3 4">
    <name type="scientific">Streptomyces sp. 900105755</name>
    <dbReference type="NCBI Taxonomy" id="3154389"/>
    <lineage>
        <taxon>Bacteria</taxon>
        <taxon>Bacillati</taxon>
        <taxon>Actinomycetota</taxon>
        <taxon>Actinomycetes</taxon>
        <taxon>Kitasatosporales</taxon>
        <taxon>Streptomycetaceae</taxon>
        <taxon>Streptomyces</taxon>
    </lineage>
</organism>
<dbReference type="InterPro" id="IPR016007">
    <property type="entry name" value="Alpha_rhamnosid"/>
</dbReference>
<dbReference type="Gene3D" id="2.60.420.10">
    <property type="entry name" value="Maltose phosphorylase, domain 3"/>
    <property type="match status" value="1"/>
</dbReference>
<dbReference type="PANTHER" id="PTHR33307:SF6">
    <property type="entry name" value="ALPHA-RHAMNOSIDASE (EUROFUNG)-RELATED"/>
    <property type="match status" value="1"/>
</dbReference>
<accession>A0ABV1TA26</accession>
<evidence type="ECO:0000313" key="3">
    <source>
        <dbReference type="EMBL" id="MER6266643.1"/>
    </source>
</evidence>
<reference evidence="3 4" key="1">
    <citation type="submission" date="2024-06" db="EMBL/GenBank/DDBJ databases">
        <title>The Natural Products Discovery Center: Release of the First 8490 Sequenced Strains for Exploring Actinobacteria Biosynthetic Diversity.</title>
        <authorList>
            <person name="Kalkreuter E."/>
            <person name="Kautsar S.A."/>
            <person name="Yang D."/>
            <person name="Bader C.D."/>
            <person name="Teijaro C.N."/>
            <person name="Fluegel L."/>
            <person name="Davis C.M."/>
            <person name="Simpson J.R."/>
            <person name="Lauterbach L."/>
            <person name="Steele A.D."/>
            <person name="Gui C."/>
            <person name="Meng S."/>
            <person name="Li G."/>
            <person name="Viehrig K."/>
            <person name="Ye F."/>
            <person name="Su P."/>
            <person name="Kiefer A.F."/>
            <person name="Nichols A."/>
            <person name="Cepeda A.J."/>
            <person name="Yan W."/>
            <person name="Fan B."/>
            <person name="Jiang Y."/>
            <person name="Adhikari A."/>
            <person name="Zheng C.-J."/>
            <person name="Schuster L."/>
            <person name="Cowan T.M."/>
            <person name="Smanski M.J."/>
            <person name="Chevrette M.G."/>
            <person name="De Carvalho L.P.S."/>
            <person name="Shen B."/>
        </authorList>
    </citation>
    <scope>NUCLEOTIDE SEQUENCE [LARGE SCALE GENOMIC DNA]</scope>
    <source>
        <strain evidence="3 4">NPDC001694</strain>
    </source>
</reference>